<dbReference type="RefSeq" id="WP_379811882.1">
    <property type="nucleotide sequence ID" value="NZ_JBHUPC010000013.1"/>
</dbReference>
<sequence>MKHTLYILLIVFTASCGISEDCLKGNGNPVTITFPFEGFSKVKVYSKIALVVKQGDTYEVKVETRDNIRDEIEVVLEGDLLKVKDISTCNIARDYGVTTVYVTAPNIKEIYSKTEQNIKSDGVLRYPELRVLSIDDEEGAGTGDFYLDVNNEYLYIESNSVSNFYCNGEANKMVVFFSWGDGIFYGSNLQVQTIDVFHRGSNEMIVYPVESLTGAIYGTGNVVLKNNPVSIDVNQLFTGSLIYN</sequence>
<evidence type="ECO:0000259" key="1">
    <source>
        <dbReference type="Pfam" id="PF10988"/>
    </source>
</evidence>
<dbReference type="Gene3D" id="2.160.20.120">
    <property type="match status" value="1"/>
</dbReference>
<keyword evidence="3" id="KW-1185">Reference proteome</keyword>
<protein>
    <submittedName>
        <fullName evidence="2">Head GIN domain-containing protein</fullName>
    </submittedName>
</protein>
<dbReference type="Proteomes" id="UP001597534">
    <property type="component" value="Unassembled WGS sequence"/>
</dbReference>
<accession>A0ABW5YMC1</accession>
<name>A0ABW5YMC1_9FLAO</name>
<comment type="caution">
    <text evidence="2">The sequence shown here is derived from an EMBL/GenBank/DDBJ whole genome shotgun (WGS) entry which is preliminary data.</text>
</comment>
<dbReference type="Pfam" id="PF10988">
    <property type="entry name" value="DUF2807"/>
    <property type="match status" value="1"/>
</dbReference>
<evidence type="ECO:0000313" key="3">
    <source>
        <dbReference type="Proteomes" id="UP001597534"/>
    </source>
</evidence>
<organism evidence="2 3">
    <name type="scientific">Flavobacterium chuncheonense</name>
    <dbReference type="NCBI Taxonomy" id="2026653"/>
    <lineage>
        <taxon>Bacteria</taxon>
        <taxon>Pseudomonadati</taxon>
        <taxon>Bacteroidota</taxon>
        <taxon>Flavobacteriia</taxon>
        <taxon>Flavobacteriales</taxon>
        <taxon>Flavobacteriaceae</taxon>
        <taxon>Flavobacterium</taxon>
    </lineage>
</organism>
<reference evidence="3" key="1">
    <citation type="journal article" date="2019" name="Int. J. Syst. Evol. Microbiol.">
        <title>The Global Catalogue of Microorganisms (GCM) 10K type strain sequencing project: providing services to taxonomists for standard genome sequencing and annotation.</title>
        <authorList>
            <consortium name="The Broad Institute Genomics Platform"/>
            <consortium name="The Broad Institute Genome Sequencing Center for Infectious Disease"/>
            <person name="Wu L."/>
            <person name="Ma J."/>
        </authorList>
    </citation>
    <scope>NUCLEOTIDE SEQUENCE [LARGE SCALE GENOMIC DNA]</scope>
    <source>
        <strain evidence="3">KCTC 22671</strain>
    </source>
</reference>
<gene>
    <name evidence="2" type="ORF">ACFS5J_09480</name>
</gene>
<evidence type="ECO:0000313" key="2">
    <source>
        <dbReference type="EMBL" id="MFD2892241.1"/>
    </source>
</evidence>
<dbReference type="PROSITE" id="PS51257">
    <property type="entry name" value="PROKAR_LIPOPROTEIN"/>
    <property type="match status" value="1"/>
</dbReference>
<dbReference type="EMBL" id="JBHUPC010000013">
    <property type="protein sequence ID" value="MFD2892241.1"/>
    <property type="molecule type" value="Genomic_DNA"/>
</dbReference>
<proteinExistence type="predicted"/>
<dbReference type="InterPro" id="IPR021255">
    <property type="entry name" value="DUF2807"/>
</dbReference>
<feature type="domain" description="Putative auto-transporter adhesin head GIN" evidence="1">
    <location>
        <begin position="39"/>
        <end position="228"/>
    </location>
</feature>